<reference evidence="5" key="1">
    <citation type="submission" date="2022-11" db="UniProtKB">
        <authorList>
            <consortium name="EnsemblMetazoa"/>
        </authorList>
    </citation>
    <scope>IDENTIFICATION</scope>
</reference>
<keyword evidence="2 3" id="KW-0732">Signal</keyword>
<dbReference type="Gene3D" id="2.40.10.10">
    <property type="entry name" value="Trypsin-like serine proteases"/>
    <property type="match status" value="2"/>
</dbReference>
<dbReference type="GO" id="GO:0006508">
    <property type="term" value="P:proteolysis"/>
    <property type="evidence" value="ECO:0007669"/>
    <property type="project" value="InterPro"/>
</dbReference>
<evidence type="ECO:0000259" key="4">
    <source>
        <dbReference type="Pfam" id="PF00089"/>
    </source>
</evidence>
<feature type="chain" id="PRO_5037504013" description="Peptidase S1 domain-containing protein" evidence="3">
    <location>
        <begin position="24"/>
        <end position="395"/>
    </location>
</feature>
<dbReference type="PANTHER" id="PTHR15462">
    <property type="entry name" value="SERINE PROTEASE"/>
    <property type="match status" value="1"/>
</dbReference>
<comment type="similarity">
    <text evidence="1">Belongs to the peptidase S1 family.</text>
</comment>
<accession>A0A914BTH8</accession>
<organism evidence="5 6">
    <name type="scientific">Patiria miniata</name>
    <name type="common">Bat star</name>
    <name type="synonym">Asterina miniata</name>
    <dbReference type="NCBI Taxonomy" id="46514"/>
    <lineage>
        <taxon>Eukaryota</taxon>
        <taxon>Metazoa</taxon>
        <taxon>Echinodermata</taxon>
        <taxon>Eleutherozoa</taxon>
        <taxon>Asterozoa</taxon>
        <taxon>Asteroidea</taxon>
        <taxon>Valvatacea</taxon>
        <taxon>Valvatida</taxon>
        <taxon>Asterinidae</taxon>
        <taxon>Patiria</taxon>
    </lineage>
</organism>
<dbReference type="OMA" id="FYRFCTV"/>
<feature type="signal peptide" evidence="3">
    <location>
        <begin position="1"/>
        <end position="23"/>
    </location>
</feature>
<evidence type="ECO:0000256" key="1">
    <source>
        <dbReference type="ARBA" id="ARBA00007664"/>
    </source>
</evidence>
<dbReference type="GO" id="GO:0004252">
    <property type="term" value="F:serine-type endopeptidase activity"/>
    <property type="evidence" value="ECO:0007669"/>
    <property type="project" value="InterPro"/>
</dbReference>
<dbReference type="Proteomes" id="UP000887568">
    <property type="component" value="Unplaced"/>
</dbReference>
<evidence type="ECO:0000313" key="5">
    <source>
        <dbReference type="EnsemblMetazoa" id="XP_038079325.1"/>
    </source>
</evidence>
<dbReference type="InterPro" id="IPR018114">
    <property type="entry name" value="TRYPSIN_HIS"/>
</dbReference>
<sequence length="395" mass="44891">MMVNMNVVCVAFVTSVVVLCCHGEPLQLAVEKWHNFQLPKDAGFPAVIENTLLEEDNEESTEAEDEGENDEISLYCGEECEESEASRNYTVQDAEDTLAFETVYPNGTRTLTRLRVQEQLVEYINEWRRGAGRQGDGKVRRRRAVFDFDTRFEVNIAKYLTTYPFSAAVKLSTGCTGVLISPQHVMTAAHCLHNGKRYIVKVKDLKAGFRRERKTIPQAEDPREAYERSFIWIRADKVYLPYDWTNNKKNNLLPLDKDYAVIMLKRSPEREHLEVGMGDTGNVPVGTMVHFSSFDIADQPKLFYRFCTVTDGTQELFYQQCDGEPPSIGAGVYVRQWDPEGGGWSRKVIGLFGGLTSFVNTLGLKEEQNFAMRITPLKFAQICFWVTGEYGDCKG</sequence>
<dbReference type="EnsemblMetazoa" id="XM_038223397.1">
    <property type="protein sequence ID" value="XP_038079325.1"/>
    <property type="gene ID" value="LOC119746441"/>
</dbReference>
<evidence type="ECO:0000256" key="3">
    <source>
        <dbReference type="SAM" id="SignalP"/>
    </source>
</evidence>
<dbReference type="InterPro" id="IPR050966">
    <property type="entry name" value="Glutamyl_endopeptidase"/>
</dbReference>
<dbReference type="Pfam" id="PF00089">
    <property type="entry name" value="Trypsin"/>
    <property type="match status" value="1"/>
</dbReference>
<dbReference type="PROSITE" id="PS00134">
    <property type="entry name" value="TRYPSIN_HIS"/>
    <property type="match status" value="1"/>
</dbReference>
<evidence type="ECO:0000256" key="2">
    <source>
        <dbReference type="ARBA" id="ARBA00022729"/>
    </source>
</evidence>
<dbReference type="InterPro" id="IPR001254">
    <property type="entry name" value="Trypsin_dom"/>
</dbReference>
<dbReference type="GeneID" id="119746441"/>
<feature type="domain" description="Peptidase S1" evidence="4">
    <location>
        <begin position="162"/>
        <end position="204"/>
    </location>
</feature>
<name>A0A914BTH8_PATMI</name>
<dbReference type="AlphaFoldDB" id="A0A914BTH8"/>
<dbReference type="SUPFAM" id="SSF50494">
    <property type="entry name" value="Trypsin-like serine proteases"/>
    <property type="match status" value="1"/>
</dbReference>
<dbReference type="InterPro" id="IPR043504">
    <property type="entry name" value="Peptidase_S1_PA_chymotrypsin"/>
</dbReference>
<dbReference type="RefSeq" id="XP_038079325.1">
    <property type="nucleotide sequence ID" value="XM_038223397.1"/>
</dbReference>
<dbReference type="PANTHER" id="PTHR15462:SF8">
    <property type="entry name" value="SERINE PROTEASE"/>
    <property type="match status" value="1"/>
</dbReference>
<proteinExistence type="inferred from homology"/>
<dbReference type="OrthoDB" id="10037376at2759"/>
<keyword evidence="6" id="KW-1185">Reference proteome</keyword>
<protein>
    <recommendedName>
        <fullName evidence="4">Peptidase S1 domain-containing protein</fullName>
    </recommendedName>
</protein>
<dbReference type="InterPro" id="IPR009003">
    <property type="entry name" value="Peptidase_S1_PA"/>
</dbReference>
<evidence type="ECO:0000313" key="6">
    <source>
        <dbReference type="Proteomes" id="UP000887568"/>
    </source>
</evidence>